<dbReference type="EMBL" id="QKOE01000020">
    <property type="protein sequence ID" value="PZA14915.1"/>
    <property type="molecule type" value="Genomic_DNA"/>
</dbReference>
<comment type="caution">
    <text evidence="2">The sequence shown here is derived from an EMBL/GenBank/DDBJ whole genome shotgun (WGS) entry which is preliminary data.</text>
</comment>
<dbReference type="NCBIfam" id="NF033554">
    <property type="entry name" value="floc_PepA"/>
    <property type="match status" value="1"/>
</dbReference>
<proteinExistence type="predicted"/>
<feature type="signal peptide" evidence="1">
    <location>
        <begin position="1"/>
        <end position="28"/>
    </location>
</feature>
<accession>A0A323UQF7</accession>
<dbReference type="RefSeq" id="WP_110528691.1">
    <property type="nucleotide sequence ID" value="NZ_QKOE01000020.1"/>
</dbReference>
<sequence>MAQQKWMSKWTSLGLAVGIAMTAPAAQAASEWQINTSGTGASAATPITQLNIAGGGFVQIIPDFTDPTRFTFIEHGAYQAVQADGETPFGGSDLTVVYQVSGTGSFLDPYSLNFSTGLVTLYSDPVHDFGTAAGIYGANNGTAFATLAVTAGGLDPISGLVSVTTVITPGGLAPGYLFDSTGKDLSLTTGTKLQLGIFNQLSNPDELFVSEIVCELSGFSGAGCDGTPFANSPLSFTVQDGGFVLMQPVPEPLAVHMTLGGLALLGWVARRRRREHAALQTGN</sequence>
<dbReference type="Proteomes" id="UP000248259">
    <property type="component" value="Unassembled WGS sequence"/>
</dbReference>
<organism evidence="2 3">
    <name type="scientific">Parazoarcus communis SWub3 = DSM 12120</name>
    <dbReference type="NCBI Taxonomy" id="1121029"/>
    <lineage>
        <taxon>Bacteria</taxon>
        <taxon>Pseudomonadati</taxon>
        <taxon>Pseudomonadota</taxon>
        <taxon>Betaproteobacteria</taxon>
        <taxon>Rhodocyclales</taxon>
        <taxon>Zoogloeaceae</taxon>
        <taxon>Parazoarcus</taxon>
    </lineage>
</organism>
<dbReference type="OrthoDB" id="9180885at2"/>
<gene>
    <name evidence="2" type="primary">pepA</name>
    <name evidence="2" type="ORF">DNK49_19605</name>
</gene>
<name>A0A323UQF7_9RHOO</name>
<reference evidence="2 3" key="1">
    <citation type="submission" date="2018-06" db="EMBL/GenBank/DDBJ databases">
        <title>Azoarcus communis strain SWub3 genome.</title>
        <authorList>
            <person name="Zorraquino Salvo V."/>
            <person name="Toubiana D."/>
            <person name="Blumwald E."/>
        </authorList>
    </citation>
    <scope>NUCLEOTIDE SEQUENCE [LARGE SCALE GENOMIC DNA]</scope>
    <source>
        <strain evidence="2 3">SWub3</strain>
    </source>
</reference>
<dbReference type="AlphaFoldDB" id="A0A323UQF7"/>
<evidence type="ECO:0000313" key="2">
    <source>
        <dbReference type="EMBL" id="PZA14915.1"/>
    </source>
</evidence>
<evidence type="ECO:0000256" key="1">
    <source>
        <dbReference type="SAM" id="SignalP"/>
    </source>
</evidence>
<keyword evidence="1" id="KW-0732">Signal</keyword>
<evidence type="ECO:0000313" key="3">
    <source>
        <dbReference type="Proteomes" id="UP000248259"/>
    </source>
</evidence>
<feature type="chain" id="PRO_5016234525" evidence="1">
    <location>
        <begin position="29"/>
        <end position="283"/>
    </location>
</feature>
<keyword evidence="3" id="KW-1185">Reference proteome</keyword>
<protein>
    <submittedName>
        <fullName evidence="2">Flocculation-associated PEP-CTERM protein PepA</fullName>
    </submittedName>
</protein>